<dbReference type="Proteomes" id="UP000218432">
    <property type="component" value="Chromosome 3"/>
</dbReference>
<accession>A0A1Y1BUS0</accession>
<dbReference type="InterPro" id="IPR011032">
    <property type="entry name" value="GroES-like_sf"/>
</dbReference>
<dbReference type="Pfam" id="PF00107">
    <property type="entry name" value="ADH_zinc_N"/>
    <property type="match status" value="1"/>
</dbReference>
<proteinExistence type="predicted"/>
<reference evidence="2 3" key="1">
    <citation type="journal article" date="2017" name="Genome Announc.">
        <title>Complete Genome Sequence of Burkholderia stabilis FERMP-21014.</title>
        <authorList>
            <person name="Konishi K."/>
            <person name="Kumagai T."/>
            <person name="Sakasegawa S."/>
            <person name="Tamura T."/>
        </authorList>
    </citation>
    <scope>NUCLEOTIDE SEQUENCE [LARGE SCALE GENOMIC DNA]</scope>
    <source>
        <strain evidence="2 3">FERMP-21014</strain>
    </source>
</reference>
<protein>
    <submittedName>
        <fullName evidence="2">NADPH:quinone oxidoreductase</fullName>
    </submittedName>
</protein>
<dbReference type="EMBL" id="AP018113">
    <property type="protein sequence ID" value="BAX63710.1"/>
    <property type="molecule type" value="Genomic_DNA"/>
</dbReference>
<dbReference type="InterPro" id="IPR051397">
    <property type="entry name" value="Zn-ADH-like_protein"/>
</dbReference>
<dbReference type="GO" id="GO:0016491">
    <property type="term" value="F:oxidoreductase activity"/>
    <property type="evidence" value="ECO:0007669"/>
    <property type="project" value="InterPro"/>
</dbReference>
<gene>
    <name evidence="2" type="ORF">BSFP_065830</name>
</gene>
<sequence length="158" mass="16782">MKALVCKAFGPIDPVGEGVDNWQIGDAVVGSTSYGAFAEYCVADARHLMRLPAGMDFDSGASFMLTYGTSLHALRHRAYLESGETLLVMGAAGGVGLAAIGIAKAMGARVIAAASTRDKLALCRDSGADETIDYAQSLPSAFLWEVRPMLWPGWRPER</sequence>
<evidence type="ECO:0000259" key="1">
    <source>
        <dbReference type="SMART" id="SM00829"/>
    </source>
</evidence>
<dbReference type="SMART" id="SM00829">
    <property type="entry name" value="PKS_ER"/>
    <property type="match status" value="1"/>
</dbReference>
<dbReference type="PANTHER" id="PTHR43677">
    <property type="entry name" value="SHORT-CHAIN DEHYDROGENASE/REDUCTASE"/>
    <property type="match status" value="1"/>
</dbReference>
<dbReference type="SUPFAM" id="SSF50129">
    <property type="entry name" value="GroES-like"/>
    <property type="match status" value="1"/>
</dbReference>
<evidence type="ECO:0000313" key="3">
    <source>
        <dbReference type="Proteomes" id="UP000218432"/>
    </source>
</evidence>
<dbReference type="InterPro" id="IPR013149">
    <property type="entry name" value="ADH-like_C"/>
</dbReference>
<dbReference type="Gene3D" id="3.40.50.720">
    <property type="entry name" value="NAD(P)-binding Rossmann-like Domain"/>
    <property type="match status" value="1"/>
</dbReference>
<dbReference type="InterPro" id="IPR036291">
    <property type="entry name" value="NAD(P)-bd_dom_sf"/>
</dbReference>
<dbReference type="SUPFAM" id="SSF51735">
    <property type="entry name" value="NAD(P)-binding Rossmann-fold domains"/>
    <property type="match status" value="1"/>
</dbReference>
<dbReference type="InterPro" id="IPR020843">
    <property type="entry name" value="ER"/>
</dbReference>
<dbReference type="Gene3D" id="3.90.180.10">
    <property type="entry name" value="Medium-chain alcohol dehydrogenases, catalytic domain"/>
    <property type="match status" value="1"/>
</dbReference>
<name>A0A1Y1BUS0_9BURK</name>
<organism evidence="2 3">
    <name type="scientific">Burkholderia stabilis</name>
    <dbReference type="NCBI Taxonomy" id="95485"/>
    <lineage>
        <taxon>Bacteria</taxon>
        <taxon>Pseudomonadati</taxon>
        <taxon>Pseudomonadota</taxon>
        <taxon>Betaproteobacteria</taxon>
        <taxon>Burkholderiales</taxon>
        <taxon>Burkholderiaceae</taxon>
        <taxon>Burkholderia</taxon>
        <taxon>Burkholderia cepacia complex</taxon>
    </lineage>
</organism>
<dbReference type="PANTHER" id="PTHR43677:SF4">
    <property type="entry name" value="QUINONE OXIDOREDUCTASE-LIKE PROTEIN 2"/>
    <property type="match status" value="1"/>
</dbReference>
<evidence type="ECO:0000313" key="2">
    <source>
        <dbReference type="EMBL" id="BAX63710.1"/>
    </source>
</evidence>
<feature type="domain" description="Enoyl reductase (ER)" evidence="1">
    <location>
        <begin position="1"/>
        <end position="153"/>
    </location>
</feature>
<dbReference type="AlphaFoldDB" id="A0A1Y1BUS0"/>